<keyword evidence="2" id="KW-1185">Reference proteome</keyword>
<protein>
    <recommendedName>
        <fullName evidence="3">Macro domain-containing protein</fullName>
    </recommendedName>
</protein>
<dbReference type="EMBL" id="CAUYUJ010019236">
    <property type="protein sequence ID" value="CAK0889568.1"/>
    <property type="molecule type" value="Genomic_DNA"/>
</dbReference>
<evidence type="ECO:0008006" key="3">
    <source>
        <dbReference type="Google" id="ProtNLM"/>
    </source>
</evidence>
<dbReference type="Proteomes" id="UP001189429">
    <property type="component" value="Unassembled WGS sequence"/>
</dbReference>
<gene>
    <name evidence="1" type="ORF">PCOR1329_LOCUS70072</name>
</gene>
<evidence type="ECO:0000313" key="1">
    <source>
        <dbReference type="EMBL" id="CAK0889568.1"/>
    </source>
</evidence>
<evidence type="ECO:0000313" key="2">
    <source>
        <dbReference type="Proteomes" id="UP001189429"/>
    </source>
</evidence>
<reference evidence="1" key="1">
    <citation type="submission" date="2023-10" db="EMBL/GenBank/DDBJ databases">
        <authorList>
            <person name="Chen Y."/>
            <person name="Shah S."/>
            <person name="Dougan E. K."/>
            <person name="Thang M."/>
            <person name="Chan C."/>
        </authorList>
    </citation>
    <scope>NUCLEOTIDE SEQUENCE [LARGE SCALE GENOMIC DNA]</scope>
</reference>
<proteinExistence type="predicted"/>
<comment type="caution">
    <text evidence="1">The sequence shown here is derived from an EMBL/GenBank/DDBJ whole genome shotgun (WGS) entry which is preliminary data.</text>
</comment>
<accession>A0ABN9WS19</accession>
<name>A0ABN9WS19_9DINO</name>
<sequence length="228" mass="25995">MIQNFADYLGDYRGDVHWETLHDCLKTCDYRGMPEHVSLKMEPPGKYTMPAFVVKKSADSCLRTCHGTDLIWRYGNQYRSGRLAVQCMLEKLQGYQLRYRTVVPKPGEGPSRKTAEWELKAAGHKVIHATGPHANNANPFVEFAGRESARPESPVFGWEESRIERALNNYDRGRTNAKGLMIWVLTLRDFESWFLNNVIKRILASTLRSFGVAWIGKTRVGKRAGSKS</sequence>
<organism evidence="1 2">
    <name type="scientific">Prorocentrum cordatum</name>
    <dbReference type="NCBI Taxonomy" id="2364126"/>
    <lineage>
        <taxon>Eukaryota</taxon>
        <taxon>Sar</taxon>
        <taxon>Alveolata</taxon>
        <taxon>Dinophyceae</taxon>
        <taxon>Prorocentrales</taxon>
        <taxon>Prorocentraceae</taxon>
        <taxon>Prorocentrum</taxon>
    </lineage>
</organism>